<evidence type="ECO:0000259" key="5">
    <source>
        <dbReference type="Pfam" id="PF10536"/>
    </source>
</evidence>
<accession>R7VZA4</accession>
<dbReference type="PANTHER" id="PTHR46033">
    <property type="entry name" value="PROTEIN MAIN-LIKE 2"/>
    <property type="match status" value="1"/>
</dbReference>
<dbReference type="Pfam" id="PF10536">
    <property type="entry name" value="PMD"/>
    <property type="match status" value="1"/>
</dbReference>
<keyword evidence="1" id="KW-0813">Transport</keyword>
<feature type="compositionally biased region" description="Low complexity" evidence="3">
    <location>
        <begin position="958"/>
        <end position="975"/>
    </location>
</feature>
<feature type="region of interest" description="Disordered" evidence="3">
    <location>
        <begin position="530"/>
        <end position="554"/>
    </location>
</feature>
<dbReference type="InterPro" id="IPR044824">
    <property type="entry name" value="MAIN-like"/>
</dbReference>
<feature type="region of interest" description="Disordered" evidence="3">
    <location>
        <begin position="958"/>
        <end position="981"/>
    </location>
</feature>
<protein>
    <recommendedName>
        <fullName evidence="5">Aminotransferase-like plant mobile domain-containing protein</fullName>
    </recommendedName>
</protein>
<feature type="chain" id="PRO_5014593353" description="Aminotransferase-like plant mobile domain-containing protein" evidence="4">
    <location>
        <begin position="28"/>
        <end position="1261"/>
    </location>
</feature>
<evidence type="ECO:0000313" key="6">
    <source>
        <dbReference type="EnsemblPlants" id="EMT00525"/>
    </source>
</evidence>
<proteinExistence type="predicted"/>
<dbReference type="ExpressionAtlas" id="R7VZA4">
    <property type="expression patterns" value="baseline"/>
</dbReference>
<feature type="compositionally biased region" description="Gly residues" evidence="3">
    <location>
        <begin position="1235"/>
        <end position="1246"/>
    </location>
</feature>
<dbReference type="Pfam" id="PF05266">
    <property type="entry name" value="DUF724"/>
    <property type="match status" value="1"/>
</dbReference>
<feature type="signal peptide" evidence="4">
    <location>
        <begin position="1"/>
        <end position="27"/>
    </location>
</feature>
<feature type="compositionally biased region" description="Basic and acidic residues" evidence="3">
    <location>
        <begin position="367"/>
        <end position="377"/>
    </location>
</feature>
<feature type="compositionally biased region" description="Low complexity" evidence="3">
    <location>
        <begin position="349"/>
        <end position="362"/>
    </location>
</feature>
<evidence type="ECO:0000256" key="4">
    <source>
        <dbReference type="SAM" id="SignalP"/>
    </source>
</evidence>
<evidence type="ECO:0000256" key="1">
    <source>
        <dbReference type="ARBA" id="ARBA00022448"/>
    </source>
</evidence>
<evidence type="ECO:0000256" key="2">
    <source>
        <dbReference type="ARBA" id="ARBA00022604"/>
    </source>
</evidence>
<feature type="region of interest" description="Disordered" evidence="3">
    <location>
        <begin position="346"/>
        <end position="377"/>
    </location>
</feature>
<name>R7VZA4_AEGTA</name>
<keyword evidence="2" id="KW-0341">Growth regulation</keyword>
<dbReference type="EnsemblPlants" id="EMT00525">
    <property type="protein sequence ID" value="EMT00525"/>
    <property type="gene ID" value="F775_08197"/>
</dbReference>
<evidence type="ECO:0000256" key="3">
    <source>
        <dbReference type="SAM" id="MobiDB-lite"/>
    </source>
</evidence>
<sequence length="1261" mass="143157">MEQGSPRIALFLMDALLLAGLPPSGAPLDRPLTPTEEDLRVRLVVEKEKIRELHPCARKARRVSAELWLEWFDSRIRPGEDDELRHLGFLAYWLAFFVTPPLRRKGWELPECLFALAARLCLGERIALGPAVVANLYAEMDRIVTSGVASGRVDVWAPLWLLQAWMWERYDRLRPPELRAPEFPVSNVRVLFWARRRRKTTSEESLRVLQEEDCFEWRPYLHNSLNWTEPGWFSKETVLVSSRGKDKPEWLEDYLAIIRQAALTGLCGDGMYNTAMYNPHIVARQLGYDQDVPFPIVHGFDSKGIEVWIPGICRRGLASKEYVAWLNGHFVRHQDADQYGRSEIAYQENSDNSSPPNEPNRNVVDTAGDKCRESTMPDSRKCTIEDLLAQENETEVVVLDLSSSDTDCSATVVKGKIEKKKRLDKLSGNGDRNKRNKVFDGHEGLQVCDDGLEGRKYCGLPKDPNSHIDKRDAQLESDDECVVLESHGEKCEVINLDDDQEESILDPEDHDRQLVLELEEFVRSGLFSQWEESSDEDEAGGRKQESLKNSNNDPCAEAAMREYPVFFELIPQRPHYRGLVKNDDALRDLACSGMWLLLVGLAREVLKTSCDTDAAEVAYLMKKARELEQNGFNVKHFIARLKEPQTRLRRLQDSKARLEYARTKAQESEGVKSLSNHLSKLKHNILTMERHLDGNKQARSASVHNELSEGINLVSLEKEVEAAEKYCQAMKDEVAAMRLRYTGWRVSQKHTHNMLAAIKTLCPAELQTMKTLEREVNQPGDTFNLHNRSKDRGVEANYALKLADNPPKRLKLDEYEVAMLGESRGAGEGDAETQNQLVIRDQRQFEMMGQNEVILPARVTNELVSQVWSKKMNAEGPTICTKQASLRHTMDSKQMKECRAQLYSSYEESLESVSRDAHAMDGMMLFYQHMDITRFLKDRSQFCHSLGLVQKLAPGSYEQAGGSASSGSEAVAAGSMDEDASEPTELDFTVVKWRPEPFSDCSLSVLHNNMLAAIKTTCPAELETMKTLECEGNQPGATLYLQNRSKDIIGVEANYALKLADNPPKRFKLDEHEVAMLGKKRARRTVIINDEDEVTSDKFWHSPEESELQSVPGSFESDGMMFYQHMDITRFVKDRSQFCHSLGLVQLHTQVILIGRLLVQMKMLSQNVDGCCSETNVLGKLQPQSTWYLTGLGSLATTQREYVVLHAFPHLNVQVILRCKMQFFSQVQQMRWQRSGGGNIKGGGSFLPGDDEEGTMRKQQR</sequence>
<dbReference type="GO" id="GO:0010073">
    <property type="term" value="P:meristem maintenance"/>
    <property type="evidence" value="ECO:0007669"/>
    <property type="project" value="InterPro"/>
</dbReference>
<feature type="domain" description="Aminotransferase-like plant mobile" evidence="5">
    <location>
        <begin position="11"/>
        <end position="296"/>
    </location>
</feature>
<keyword evidence="4" id="KW-0732">Signal</keyword>
<dbReference type="InterPro" id="IPR007930">
    <property type="entry name" value="DUF724"/>
</dbReference>
<feature type="region of interest" description="Disordered" evidence="3">
    <location>
        <begin position="1235"/>
        <end position="1261"/>
    </location>
</feature>
<organism evidence="6">
    <name type="scientific">Aegilops tauschii</name>
    <name type="common">Tausch's goatgrass</name>
    <name type="synonym">Aegilops squarrosa</name>
    <dbReference type="NCBI Taxonomy" id="37682"/>
    <lineage>
        <taxon>Eukaryota</taxon>
        <taxon>Viridiplantae</taxon>
        <taxon>Streptophyta</taxon>
        <taxon>Embryophyta</taxon>
        <taxon>Tracheophyta</taxon>
        <taxon>Spermatophyta</taxon>
        <taxon>Magnoliopsida</taxon>
        <taxon>Liliopsida</taxon>
        <taxon>Poales</taxon>
        <taxon>Poaceae</taxon>
        <taxon>BOP clade</taxon>
        <taxon>Pooideae</taxon>
        <taxon>Triticodae</taxon>
        <taxon>Triticeae</taxon>
        <taxon>Triticinae</taxon>
        <taxon>Aegilops</taxon>
    </lineage>
</organism>
<reference evidence="6" key="1">
    <citation type="submission" date="2015-06" db="UniProtKB">
        <authorList>
            <consortium name="EnsemblPlants"/>
        </authorList>
    </citation>
    <scope>IDENTIFICATION</scope>
</reference>
<dbReference type="AlphaFoldDB" id="R7VZA4"/>
<dbReference type="PANTHER" id="PTHR46033:SF40">
    <property type="entry name" value="EXPRESSED PROTEIN"/>
    <property type="match status" value="1"/>
</dbReference>
<dbReference type="InterPro" id="IPR019557">
    <property type="entry name" value="AminoTfrase-like_pln_mobile"/>
</dbReference>